<dbReference type="InterPro" id="IPR005343">
    <property type="entry name" value="Noc2"/>
</dbReference>
<dbReference type="PANTHER" id="PTHR12687">
    <property type="entry name" value="NUCLEOLAR COMPLEX 2 AND RAD4-RELATED"/>
    <property type="match status" value="1"/>
</dbReference>
<evidence type="ECO:0000256" key="3">
    <source>
        <dbReference type="ARBA" id="ARBA00023242"/>
    </source>
</evidence>
<feature type="region of interest" description="Disordered" evidence="4">
    <location>
        <begin position="145"/>
        <end position="178"/>
    </location>
</feature>
<dbReference type="PANTHER" id="PTHR12687:SF4">
    <property type="entry name" value="NUCLEOLAR COMPLEX PROTEIN 2 HOMOLOG"/>
    <property type="match status" value="1"/>
</dbReference>
<dbReference type="FunCoup" id="A0A1D2VRL6">
    <property type="interactions" value="1091"/>
</dbReference>
<dbReference type="InParanoid" id="A0A1D2VRL6"/>
<feature type="compositionally biased region" description="Basic residues" evidence="4">
    <location>
        <begin position="1"/>
        <end position="30"/>
    </location>
</feature>
<dbReference type="RefSeq" id="XP_020050546.1">
    <property type="nucleotide sequence ID" value="XM_020191128.1"/>
</dbReference>
<gene>
    <name evidence="5" type="ORF">ASCRUDRAFT_53697</name>
</gene>
<dbReference type="GO" id="GO:0005730">
    <property type="term" value="C:nucleolus"/>
    <property type="evidence" value="ECO:0007669"/>
    <property type="project" value="TreeGrafter"/>
</dbReference>
<dbReference type="AlphaFoldDB" id="A0A1D2VRL6"/>
<feature type="compositionally biased region" description="Basic and acidic residues" evidence="4">
    <location>
        <begin position="41"/>
        <end position="64"/>
    </location>
</feature>
<dbReference type="Proteomes" id="UP000095038">
    <property type="component" value="Unassembled WGS sequence"/>
</dbReference>
<comment type="similarity">
    <text evidence="2">Belongs to the NOC2 family.</text>
</comment>
<feature type="compositionally biased region" description="Basic and acidic residues" evidence="4">
    <location>
        <begin position="97"/>
        <end position="107"/>
    </location>
</feature>
<comment type="subcellular location">
    <subcellularLocation>
        <location evidence="1">Nucleus</location>
    </subcellularLocation>
</comment>
<accession>A0A1D2VRL6</accession>
<dbReference type="GO" id="GO:0042273">
    <property type="term" value="P:ribosomal large subunit biogenesis"/>
    <property type="evidence" value="ECO:0007669"/>
    <property type="project" value="TreeGrafter"/>
</dbReference>
<dbReference type="OrthoDB" id="10266662at2759"/>
<evidence type="ECO:0000256" key="2">
    <source>
        <dbReference type="ARBA" id="ARBA00005907"/>
    </source>
</evidence>
<keyword evidence="6" id="KW-1185">Reference proteome</keyword>
<proteinExistence type="inferred from homology"/>
<organism evidence="5 6">
    <name type="scientific">Ascoidea rubescens DSM 1968</name>
    <dbReference type="NCBI Taxonomy" id="1344418"/>
    <lineage>
        <taxon>Eukaryota</taxon>
        <taxon>Fungi</taxon>
        <taxon>Dikarya</taxon>
        <taxon>Ascomycota</taxon>
        <taxon>Saccharomycotina</taxon>
        <taxon>Saccharomycetes</taxon>
        <taxon>Ascoideaceae</taxon>
        <taxon>Ascoidea</taxon>
    </lineage>
</organism>
<evidence type="ECO:0000256" key="1">
    <source>
        <dbReference type="ARBA" id="ARBA00004123"/>
    </source>
</evidence>
<dbReference type="EMBL" id="KV454475">
    <property type="protein sequence ID" value="ODV64239.1"/>
    <property type="molecule type" value="Genomic_DNA"/>
</dbReference>
<dbReference type="STRING" id="1344418.A0A1D2VRL6"/>
<feature type="compositionally biased region" description="Basic and acidic residues" evidence="4">
    <location>
        <begin position="145"/>
        <end position="155"/>
    </location>
</feature>
<evidence type="ECO:0000313" key="5">
    <source>
        <dbReference type="EMBL" id="ODV64239.1"/>
    </source>
</evidence>
<keyword evidence="3" id="KW-0539">Nucleus</keyword>
<evidence type="ECO:0000256" key="4">
    <source>
        <dbReference type="SAM" id="MobiDB-lite"/>
    </source>
</evidence>
<name>A0A1D2VRL6_9ASCO</name>
<feature type="compositionally biased region" description="Acidic residues" evidence="4">
    <location>
        <begin position="157"/>
        <end position="168"/>
    </location>
</feature>
<dbReference type="GO" id="GO:0030691">
    <property type="term" value="C:Noc2p-Noc3p complex"/>
    <property type="evidence" value="ECO:0007669"/>
    <property type="project" value="TreeGrafter"/>
</dbReference>
<dbReference type="GO" id="GO:0030690">
    <property type="term" value="C:Noc1p-Noc2p complex"/>
    <property type="evidence" value="ECO:0007669"/>
    <property type="project" value="TreeGrafter"/>
</dbReference>
<feature type="region of interest" description="Disordered" evidence="4">
    <location>
        <begin position="1"/>
        <end position="64"/>
    </location>
</feature>
<evidence type="ECO:0000313" key="6">
    <source>
        <dbReference type="Proteomes" id="UP000095038"/>
    </source>
</evidence>
<protein>
    <submittedName>
        <fullName evidence="5">Noc2-domain-containing protein</fullName>
    </submittedName>
</protein>
<dbReference type="GO" id="GO:0005654">
    <property type="term" value="C:nucleoplasm"/>
    <property type="evidence" value="ECO:0007669"/>
    <property type="project" value="TreeGrafter"/>
</dbReference>
<feature type="region of interest" description="Disordered" evidence="4">
    <location>
        <begin position="97"/>
        <end position="131"/>
    </location>
</feature>
<sequence length="776" mass="89677">MGKTSKSTKKFQSKHLKKTLEHRKKVKKHTQLTAKSNKSKVSREREEYLDTLKGSKNEKGSKVKNDKVLIFDEDDQLIEEDYDNDYDKFNVLSDLKKSDKKNKSLKEEENDDFPNFNNDNESNDNDYSGQLDKDIFAKLEKALQNDETSDHKGQSDGEGEDEESDDEETSKLGINSDFKSEEGENYDLIDSSKTELTAKILKKWFHDLKSSPSVKLFKNIVSAFKSAIYNNEKNDNDKNNEIVFKYAITDPGIFNQLLSLTLKDFPKAVKAFSPINPKTKKPKSQLSKSVFQSLISLISSHISSLIILLNDITLNLNNLNNQFIVLILASVYDFMPFFYKAHKFQSKSKKLITSIKNNMKKVLLTSELNSNALIFSFILNLSKDYPDLLELTINQCYLTFLKKCFQLPISSLESSLQVYKKFQLIEFLKDCLIELFSLDSQFCFTFGYKSIRQLAIHLRNSLKSISSNSNNSNEIDANLRLIYNWQFVQGLSFWSKLLGVYSSKNEKNKALAELNYPLIQVIIGTIKLNSSIEYFPLRFYLLNCMIELSSKTSVYIPIYPLLYEILNSKILNKQIRKTAKDNKMNKSNKLTLKYSLKVPANISESIPYQNYLIEEFISTLVKFFYNYSDNLSFPELSAFIVQSLKAFKKNHGNGSKLSIKLSKSLNQLISKTLENSKFIISKREKIVVSRRNIGNLEKLTDFEKKDTPFSKYYIVQQEINNEEERIIKEGLELEIQEERKNKSGDKKKNFKTLEVESIFGKNSNEDTVMKDFTEHK</sequence>
<reference evidence="6" key="1">
    <citation type="submission" date="2016-05" db="EMBL/GenBank/DDBJ databases">
        <title>Comparative genomics of biotechnologically important yeasts.</title>
        <authorList>
            <consortium name="DOE Joint Genome Institute"/>
            <person name="Riley R."/>
            <person name="Haridas S."/>
            <person name="Wolfe K.H."/>
            <person name="Lopes M.R."/>
            <person name="Hittinger C.T."/>
            <person name="Goker M."/>
            <person name="Salamov A."/>
            <person name="Wisecaver J."/>
            <person name="Long T.M."/>
            <person name="Aerts A.L."/>
            <person name="Barry K."/>
            <person name="Choi C."/>
            <person name="Clum A."/>
            <person name="Coughlan A.Y."/>
            <person name="Deshpande S."/>
            <person name="Douglass A.P."/>
            <person name="Hanson S.J."/>
            <person name="Klenk H.-P."/>
            <person name="Labutti K."/>
            <person name="Lapidus A."/>
            <person name="Lindquist E."/>
            <person name="Lipzen A."/>
            <person name="Meier-Kolthoff J.P."/>
            <person name="Ohm R.A."/>
            <person name="Otillar R.P."/>
            <person name="Pangilinan J."/>
            <person name="Peng Y."/>
            <person name="Rokas A."/>
            <person name="Rosa C.A."/>
            <person name="Scheuner C."/>
            <person name="Sibirny A.A."/>
            <person name="Slot J.C."/>
            <person name="Stielow J.B."/>
            <person name="Sun H."/>
            <person name="Kurtzman C.P."/>
            <person name="Blackwell M."/>
            <person name="Grigoriev I.V."/>
            <person name="Jeffries T.W."/>
        </authorList>
    </citation>
    <scope>NUCLEOTIDE SEQUENCE [LARGE SCALE GENOMIC DNA]</scope>
    <source>
        <strain evidence="6">DSM 1968</strain>
    </source>
</reference>
<dbReference type="GeneID" id="30964764"/>
<dbReference type="Pfam" id="PF03715">
    <property type="entry name" value="Noc2"/>
    <property type="match status" value="1"/>
</dbReference>